<dbReference type="PANTHER" id="PTHR23011">
    <property type="entry name" value="CYCLIC NUCLEOTIDE-BINDING DOMAIN CONTAINING PROTEIN"/>
    <property type="match status" value="1"/>
</dbReference>
<evidence type="ECO:0000313" key="3">
    <source>
        <dbReference type="Ensembl" id="ENSLACP00000023174.1"/>
    </source>
</evidence>
<dbReference type="EMBL" id="AFYH01123944">
    <property type="status" value="NOT_ANNOTATED_CDS"/>
    <property type="molecule type" value="Genomic_DNA"/>
</dbReference>
<dbReference type="Pfam" id="PF00027">
    <property type="entry name" value="cNMP_binding"/>
    <property type="match status" value="1"/>
</dbReference>
<dbReference type="EMBL" id="AFYH01123947">
    <property type="status" value="NOT_ANNOTATED_CDS"/>
    <property type="molecule type" value="Genomic_DNA"/>
</dbReference>
<reference evidence="3" key="3">
    <citation type="submission" date="2025-09" db="UniProtKB">
        <authorList>
            <consortium name="Ensembl"/>
        </authorList>
    </citation>
    <scope>IDENTIFICATION</scope>
</reference>
<dbReference type="PANTHER" id="PTHR23011:SF32">
    <property type="entry name" value="CYCLIC NUCLEOTIDE-BINDING DOMAIN-CONTAINING PROTEIN 1"/>
    <property type="match status" value="1"/>
</dbReference>
<dbReference type="Gene3D" id="2.60.120.10">
    <property type="entry name" value="Jelly Rolls"/>
    <property type="match status" value="2"/>
</dbReference>
<accession>M3XKB8</accession>
<feature type="domain" description="Cyclic nucleotide-binding" evidence="2">
    <location>
        <begin position="290"/>
        <end position="404"/>
    </location>
</feature>
<gene>
    <name evidence="3" type="primary">CNBD1</name>
</gene>
<dbReference type="EMBL" id="AFYH01123942">
    <property type="status" value="NOT_ANNOTATED_CDS"/>
    <property type="molecule type" value="Genomic_DNA"/>
</dbReference>
<evidence type="ECO:0000259" key="2">
    <source>
        <dbReference type="PROSITE" id="PS50042"/>
    </source>
</evidence>
<dbReference type="AlphaFoldDB" id="M3XKB8"/>
<dbReference type="HOGENOM" id="CLU_039975_1_1_1"/>
<dbReference type="InterPro" id="IPR018490">
    <property type="entry name" value="cNMP-bd_dom_sf"/>
</dbReference>
<dbReference type="Ensembl" id="ENSLACT00000025149.1">
    <property type="protein sequence ID" value="ENSLACP00000023174.1"/>
    <property type="gene ID" value="ENSLACG00000022340.1"/>
</dbReference>
<dbReference type="GeneID" id="106704581"/>
<dbReference type="CDD" id="cd00038">
    <property type="entry name" value="CAP_ED"/>
    <property type="match status" value="1"/>
</dbReference>
<dbReference type="RefSeq" id="XP_014347385.1">
    <property type="nucleotide sequence ID" value="XM_014491899.2"/>
</dbReference>
<dbReference type="KEGG" id="lcm:106704581"/>
<dbReference type="FunCoup" id="M3XKB8">
    <property type="interactions" value="36"/>
</dbReference>
<dbReference type="eggNOG" id="ENOG502QVKZ">
    <property type="taxonomic scope" value="Eukaryota"/>
</dbReference>
<feature type="region of interest" description="Disordered" evidence="1">
    <location>
        <begin position="76"/>
        <end position="101"/>
    </location>
</feature>
<dbReference type="EMBL" id="AFYH01123941">
    <property type="status" value="NOT_ANNOTATED_CDS"/>
    <property type="molecule type" value="Genomic_DNA"/>
</dbReference>
<dbReference type="OMA" id="HGGHILY"/>
<dbReference type="InterPro" id="IPR000595">
    <property type="entry name" value="cNMP-bd_dom"/>
</dbReference>
<reference evidence="3" key="2">
    <citation type="submission" date="2025-08" db="UniProtKB">
        <authorList>
            <consortium name="Ensembl"/>
        </authorList>
    </citation>
    <scope>IDENTIFICATION</scope>
</reference>
<keyword evidence="4" id="KW-1185">Reference proteome</keyword>
<dbReference type="EMBL" id="AFYH01123940">
    <property type="status" value="NOT_ANNOTATED_CDS"/>
    <property type="molecule type" value="Genomic_DNA"/>
</dbReference>
<dbReference type="GeneTree" id="ENSGT00390000001688"/>
<dbReference type="CTD" id="168975"/>
<organism evidence="3 4">
    <name type="scientific">Latimeria chalumnae</name>
    <name type="common">Coelacanth</name>
    <dbReference type="NCBI Taxonomy" id="7897"/>
    <lineage>
        <taxon>Eukaryota</taxon>
        <taxon>Metazoa</taxon>
        <taxon>Chordata</taxon>
        <taxon>Craniata</taxon>
        <taxon>Vertebrata</taxon>
        <taxon>Euteleostomi</taxon>
        <taxon>Coelacanthiformes</taxon>
        <taxon>Coelacanthidae</taxon>
        <taxon>Latimeria</taxon>
    </lineage>
</organism>
<protein>
    <submittedName>
        <fullName evidence="3">Cyclic nucleotide binding domain containing 1</fullName>
    </submittedName>
</protein>
<dbReference type="PROSITE" id="PS50042">
    <property type="entry name" value="CNMP_BINDING_3"/>
    <property type="match status" value="1"/>
</dbReference>
<evidence type="ECO:0000313" key="4">
    <source>
        <dbReference type="Proteomes" id="UP000008672"/>
    </source>
</evidence>
<dbReference type="InterPro" id="IPR014710">
    <property type="entry name" value="RmlC-like_jellyroll"/>
</dbReference>
<dbReference type="OrthoDB" id="5966510at2759"/>
<dbReference type="EMBL" id="AFYH01123948">
    <property type="status" value="NOT_ANNOTATED_CDS"/>
    <property type="molecule type" value="Genomic_DNA"/>
</dbReference>
<reference evidence="4" key="1">
    <citation type="submission" date="2011-08" db="EMBL/GenBank/DDBJ databases">
        <title>The draft genome of Latimeria chalumnae.</title>
        <authorList>
            <person name="Di Palma F."/>
            <person name="Alfoldi J."/>
            <person name="Johnson J."/>
            <person name="Berlin A."/>
            <person name="Gnerre S."/>
            <person name="Jaffe D."/>
            <person name="MacCallum I."/>
            <person name="Young S."/>
            <person name="Walker B.J."/>
            <person name="Lander E."/>
            <person name="Lindblad-Toh K."/>
        </authorList>
    </citation>
    <scope>NUCLEOTIDE SEQUENCE [LARGE SCALE GENOMIC DNA]</scope>
    <source>
        <strain evidence="4">Wild caught</strain>
    </source>
</reference>
<name>M3XKB8_LATCH</name>
<dbReference type="EMBL" id="AFYH01123945">
    <property type="status" value="NOT_ANNOTATED_CDS"/>
    <property type="molecule type" value="Genomic_DNA"/>
</dbReference>
<dbReference type="Proteomes" id="UP000008672">
    <property type="component" value="Unassembled WGS sequence"/>
</dbReference>
<sequence length="495" mass="56283">MSASAVKQEVLSSFSHDETQKQSFLKIDYAVLDALRNINGLQQKDSTHSTDEAHDIFMNLYPKMFIQKKPILPGIPTEKSERKSQKEFASGSSWTQIHHGSLQKGRKDVKITHAFSKLLHTVIMTLKKFPANRSLSETEKVYKLMKNIPDITCQLSDKEIKELSRSVTLESWEKGYTVFGNQGFYVILQGCVKPQTLPYKKFLDESVEFKSPTPPLLSCSSIAQVLGISSCFGTLIKVPDRNLNSKILSVYTEDYCEFLKISTSDYLRVKQIVLSSEEAKKKELIQTSALYHSWPKLSIENLASVMEWKHIPTGQVIVKEGDISPFVGFIKSGCCNLLRDIEALVQLPLRRMVKRVRRVMMGKLFKKESFGEFSILMNIPFTCTIVTATDVELGILRPSVLQDLPPVIQTLMLQTAHPTLGKFTQEEISNKYVLQEKQKQWQNFKHKVMEEVLSRNEIRPDSGKWNHLLHRRGAHSTGASSKSLLQSCSIIRVLK</sequence>
<dbReference type="InParanoid" id="M3XKB8"/>
<dbReference type="SUPFAM" id="SSF51206">
    <property type="entry name" value="cAMP-binding domain-like"/>
    <property type="match status" value="2"/>
</dbReference>
<dbReference type="EMBL" id="AFYH01123946">
    <property type="status" value="NOT_ANNOTATED_CDS"/>
    <property type="molecule type" value="Genomic_DNA"/>
</dbReference>
<dbReference type="EMBL" id="AFYH01123939">
    <property type="status" value="NOT_ANNOTATED_CDS"/>
    <property type="molecule type" value="Genomic_DNA"/>
</dbReference>
<evidence type="ECO:0000256" key="1">
    <source>
        <dbReference type="SAM" id="MobiDB-lite"/>
    </source>
</evidence>
<proteinExistence type="predicted"/>
<dbReference type="EMBL" id="AFYH01123943">
    <property type="status" value="NOT_ANNOTATED_CDS"/>
    <property type="molecule type" value="Genomic_DNA"/>
</dbReference>